<dbReference type="AlphaFoldDB" id="A0A5B7H427"/>
<sequence length="92" mass="9639">MFGTSISAFTQPSPPPRSCAAAEECGRNTEVNNECCAVRATCGSILAEEEVALTLRGVVAMAVAVVAAAEPAAAMSVYRIAPRSLWYPEYQG</sequence>
<feature type="compositionally biased region" description="Polar residues" evidence="1">
    <location>
        <begin position="1"/>
        <end position="11"/>
    </location>
</feature>
<feature type="region of interest" description="Disordered" evidence="1">
    <location>
        <begin position="1"/>
        <end position="21"/>
    </location>
</feature>
<comment type="caution">
    <text evidence="2">The sequence shown here is derived from an EMBL/GenBank/DDBJ whole genome shotgun (WGS) entry which is preliminary data.</text>
</comment>
<evidence type="ECO:0000256" key="1">
    <source>
        <dbReference type="SAM" id="MobiDB-lite"/>
    </source>
</evidence>
<protein>
    <submittedName>
        <fullName evidence="2">Uncharacterized protein</fullName>
    </submittedName>
</protein>
<gene>
    <name evidence="2" type="ORF">E2C01_059978</name>
</gene>
<proteinExistence type="predicted"/>
<keyword evidence="3" id="KW-1185">Reference proteome</keyword>
<accession>A0A5B7H427</accession>
<organism evidence="2 3">
    <name type="scientific">Portunus trituberculatus</name>
    <name type="common">Swimming crab</name>
    <name type="synonym">Neptunus trituberculatus</name>
    <dbReference type="NCBI Taxonomy" id="210409"/>
    <lineage>
        <taxon>Eukaryota</taxon>
        <taxon>Metazoa</taxon>
        <taxon>Ecdysozoa</taxon>
        <taxon>Arthropoda</taxon>
        <taxon>Crustacea</taxon>
        <taxon>Multicrustacea</taxon>
        <taxon>Malacostraca</taxon>
        <taxon>Eumalacostraca</taxon>
        <taxon>Eucarida</taxon>
        <taxon>Decapoda</taxon>
        <taxon>Pleocyemata</taxon>
        <taxon>Brachyura</taxon>
        <taxon>Eubrachyura</taxon>
        <taxon>Portunoidea</taxon>
        <taxon>Portunidae</taxon>
        <taxon>Portuninae</taxon>
        <taxon>Portunus</taxon>
    </lineage>
</organism>
<dbReference type="Proteomes" id="UP000324222">
    <property type="component" value="Unassembled WGS sequence"/>
</dbReference>
<name>A0A5B7H427_PORTR</name>
<dbReference type="EMBL" id="VSRR010023913">
    <property type="protein sequence ID" value="MPC65842.1"/>
    <property type="molecule type" value="Genomic_DNA"/>
</dbReference>
<evidence type="ECO:0000313" key="3">
    <source>
        <dbReference type="Proteomes" id="UP000324222"/>
    </source>
</evidence>
<reference evidence="2 3" key="1">
    <citation type="submission" date="2019-05" db="EMBL/GenBank/DDBJ databases">
        <title>Another draft genome of Portunus trituberculatus and its Hox gene families provides insights of decapod evolution.</title>
        <authorList>
            <person name="Jeong J.-H."/>
            <person name="Song I."/>
            <person name="Kim S."/>
            <person name="Choi T."/>
            <person name="Kim D."/>
            <person name="Ryu S."/>
            <person name="Kim W."/>
        </authorList>
    </citation>
    <scope>NUCLEOTIDE SEQUENCE [LARGE SCALE GENOMIC DNA]</scope>
    <source>
        <tissue evidence="2">Muscle</tissue>
    </source>
</reference>
<evidence type="ECO:0000313" key="2">
    <source>
        <dbReference type="EMBL" id="MPC65842.1"/>
    </source>
</evidence>